<dbReference type="CDD" id="cd03448">
    <property type="entry name" value="HDE_HSD"/>
    <property type="match status" value="1"/>
</dbReference>
<feature type="domain" description="Peroxisomal multifunctional enzyme type 2-like N-terminal" evidence="2">
    <location>
        <begin position="19"/>
        <end position="145"/>
    </location>
</feature>
<dbReference type="SUPFAM" id="SSF54637">
    <property type="entry name" value="Thioesterase/thiol ester dehydrase-isomerase"/>
    <property type="match status" value="2"/>
</dbReference>
<name>A0A7D4IAJ8_9BURK</name>
<dbReference type="Pfam" id="PF01575">
    <property type="entry name" value="MaoC_dehydratas"/>
    <property type="match status" value="1"/>
</dbReference>
<dbReference type="InterPro" id="IPR002539">
    <property type="entry name" value="MaoC-like_dom"/>
</dbReference>
<dbReference type="KEGG" id="apes:FOC84_22135"/>
<gene>
    <name evidence="3" type="ORF">FOC84_22135</name>
</gene>
<dbReference type="RefSeq" id="WP_173146323.1">
    <property type="nucleotide sequence ID" value="NZ_CP053985.1"/>
</dbReference>
<dbReference type="EMBL" id="CP053985">
    <property type="protein sequence ID" value="QKH37482.1"/>
    <property type="molecule type" value="Genomic_DNA"/>
</dbReference>
<accession>A0A7D4IAJ8</accession>
<dbReference type="PANTHER" id="PTHR13078:SF56">
    <property type="entry name" value="PEROXISOMAL MULTIFUNCTIONAL ENZYME TYPE 2"/>
    <property type="match status" value="1"/>
</dbReference>
<sequence length="288" mass="31975">MAIVYSTLKGWKFEDSRHEYTEKDAMLYALSLGLGEEPTDPAQLRYVYEKDLRSFPTLAVIIGYPGFWLRDERTGVDWVKTVHGEQRLSILKDLPAAGAVHARHRVTHVVDKGPGRGVLVITERRLHDAGTDELLAVASQTSFCRADGGFGTGDASPPALAPLPERPAERTCQLTVSARSALLYRLNGDINPLHADPEVARLAGYPRPILHGLCTYGMAARGLLRIYGHDRRLSEFNARFSAPVYPGETLQVDCWDEPDGSTRFRATVPERGQMVLSHGYAAWARRHT</sequence>
<dbReference type="GO" id="GO:0006635">
    <property type="term" value="P:fatty acid beta-oxidation"/>
    <property type="evidence" value="ECO:0007669"/>
    <property type="project" value="TreeGrafter"/>
</dbReference>
<dbReference type="InterPro" id="IPR029069">
    <property type="entry name" value="HotDog_dom_sf"/>
</dbReference>
<evidence type="ECO:0000259" key="2">
    <source>
        <dbReference type="Pfam" id="PF22622"/>
    </source>
</evidence>
<feature type="domain" description="MaoC-like" evidence="1">
    <location>
        <begin position="164"/>
        <end position="257"/>
    </location>
</feature>
<reference evidence="3 4" key="1">
    <citation type="submission" date="2020-05" db="EMBL/GenBank/DDBJ databases">
        <title>FDA dAtabase for Regulatory Grade micrObial Sequences (FDA-ARGOS): Supporting development and validation of Infectious Disease Dx tests.</title>
        <authorList>
            <person name="Sproer C."/>
            <person name="Gronow S."/>
            <person name="Severitt S."/>
            <person name="Schroder I."/>
            <person name="Tallon L."/>
            <person name="Sadzewicz L."/>
            <person name="Zhao X."/>
            <person name="Vavikolanu K."/>
            <person name="Mehta A."/>
            <person name="Aluvathingal J."/>
            <person name="Nadendla S."/>
            <person name="Myers T."/>
            <person name="Yan Y."/>
            <person name="Sichtig H."/>
        </authorList>
    </citation>
    <scope>NUCLEOTIDE SEQUENCE [LARGE SCALE GENOMIC DNA]</scope>
    <source>
        <strain evidence="3 4">FDAARGOS_790</strain>
    </source>
</reference>
<evidence type="ECO:0000313" key="4">
    <source>
        <dbReference type="Proteomes" id="UP000500970"/>
    </source>
</evidence>
<dbReference type="PANTHER" id="PTHR13078">
    <property type="entry name" value="PEROXISOMAL MULTIFUNCTIONAL ENZYME TYPE 2-RELATED"/>
    <property type="match status" value="1"/>
</dbReference>
<dbReference type="Pfam" id="PF22622">
    <property type="entry name" value="MFE-2_hydrat-2_N"/>
    <property type="match status" value="1"/>
</dbReference>
<evidence type="ECO:0000313" key="3">
    <source>
        <dbReference type="EMBL" id="QKH37482.1"/>
    </source>
</evidence>
<proteinExistence type="predicted"/>
<keyword evidence="4" id="KW-1185">Reference proteome</keyword>
<evidence type="ECO:0000259" key="1">
    <source>
        <dbReference type="Pfam" id="PF01575"/>
    </source>
</evidence>
<dbReference type="InterPro" id="IPR054357">
    <property type="entry name" value="MFE-2_N"/>
</dbReference>
<dbReference type="GO" id="GO:0004300">
    <property type="term" value="F:enoyl-CoA hydratase activity"/>
    <property type="evidence" value="ECO:0007669"/>
    <property type="project" value="TreeGrafter"/>
</dbReference>
<organism evidence="3 4">
    <name type="scientific">Achromobacter pestifer</name>
    <dbReference type="NCBI Taxonomy" id="1353889"/>
    <lineage>
        <taxon>Bacteria</taxon>
        <taxon>Pseudomonadati</taxon>
        <taxon>Pseudomonadota</taxon>
        <taxon>Betaproteobacteria</taxon>
        <taxon>Burkholderiales</taxon>
        <taxon>Alcaligenaceae</taxon>
        <taxon>Achromobacter</taxon>
    </lineage>
</organism>
<dbReference type="Gene3D" id="3.10.129.10">
    <property type="entry name" value="Hotdog Thioesterase"/>
    <property type="match status" value="1"/>
</dbReference>
<dbReference type="GO" id="GO:0003857">
    <property type="term" value="F:(3S)-3-hydroxyacyl-CoA dehydrogenase (NAD+) activity"/>
    <property type="evidence" value="ECO:0007669"/>
    <property type="project" value="TreeGrafter"/>
</dbReference>
<dbReference type="GO" id="GO:0044594">
    <property type="term" value="F:17-beta-hydroxysteroid dehydrogenase (NAD+) activity"/>
    <property type="evidence" value="ECO:0007669"/>
    <property type="project" value="TreeGrafter"/>
</dbReference>
<dbReference type="AlphaFoldDB" id="A0A7D4IAJ8"/>
<dbReference type="Proteomes" id="UP000500970">
    <property type="component" value="Chromosome"/>
</dbReference>
<protein>
    <submittedName>
        <fullName evidence="3">MaoC family dehydratase N-terminal domain-containing protein</fullName>
    </submittedName>
</protein>